<keyword evidence="3" id="KW-1185">Reference proteome</keyword>
<name>A0A7J6AJL1_AMEME</name>
<feature type="compositionally biased region" description="Low complexity" evidence="1">
    <location>
        <begin position="16"/>
        <end position="26"/>
    </location>
</feature>
<gene>
    <name evidence="2" type="ORF">AMELA_G00164150</name>
</gene>
<evidence type="ECO:0000313" key="3">
    <source>
        <dbReference type="Proteomes" id="UP000593565"/>
    </source>
</evidence>
<evidence type="ECO:0000313" key="2">
    <source>
        <dbReference type="EMBL" id="KAF4081688.1"/>
    </source>
</evidence>
<dbReference type="Proteomes" id="UP000593565">
    <property type="component" value="Unassembled WGS sequence"/>
</dbReference>
<organism evidence="2 3">
    <name type="scientific">Ameiurus melas</name>
    <name type="common">Black bullhead</name>
    <name type="synonym">Silurus melas</name>
    <dbReference type="NCBI Taxonomy" id="219545"/>
    <lineage>
        <taxon>Eukaryota</taxon>
        <taxon>Metazoa</taxon>
        <taxon>Chordata</taxon>
        <taxon>Craniata</taxon>
        <taxon>Vertebrata</taxon>
        <taxon>Euteleostomi</taxon>
        <taxon>Actinopterygii</taxon>
        <taxon>Neopterygii</taxon>
        <taxon>Teleostei</taxon>
        <taxon>Ostariophysi</taxon>
        <taxon>Siluriformes</taxon>
        <taxon>Ictaluridae</taxon>
        <taxon>Ameiurus</taxon>
    </lineage>
</organism>
<proteinExistence type="predicted"/>
<accession>A0A7J6AJL1</accession>
<reference evidence="2 3" key="1">
    <citation type="submission" date="2020-02" db="EMBL/GenBank/DDBJ databases">
        <title>A chromosome-scale genome assembly of the black bullhead catfish (Ameiurus melas).</title>
        <authorList>
            <person name="Wen M."/>
            <person name="Zham M."/>
            <person name="Cabau C."/>
            <person name="Klopp C."/>
            <person name="Donnadieu C."/>
            <person name="Roques C."/>
            <person name="Bouchez O."/>
            <person name="Lampietro C."/>
            <person name="Jouanno E."/>
            <person name="Herpin A."/>
            <person name="Louis A."/>
            <person name="Berthelot C."/>
            <person name="Parey E."/>
            <person name="Roest-Crollius H."/>
            <person name="Braasch I."/>
            <person name="Postlethwait J."/>
            <person name="Robinson-Rechavi M."/>
            <person name="Echchiki A."/>
            <person name="Begum T."/>
            <person name="Montfort J."/>
            <person name="Schartl M."/>
            <person name="Bobe J."/>
            <person name="Guiguen Y."/>
        </authorList>
    </citation>
    <scope>NUCLEOTIDE SEQUENCE [LARGE SCALE GENOMIC DNA]</scope>
    <source>
        <strain evidence="2">M_S1</strain>
        <tissue evidence="2">Blood</tissue>
    </source>
</reference>
<dbReference type="AlphaFoldDB" id="A0A7J6AJL1"/>
<sequence length="137" mass="15718">MGEPKEVEVRCELVMQSGSEGEQQQAESEREGKKSTEPEREDAEQLLAKVEDQNGSQVQIKEETEQHLKDLQQRGKEAREDEMGSLSHAKMDAETQTVEVEEQENPKLREIEERNAALLRYIDRDFIIFVSVGDVDE</sequence>
<dbReference type="EMBL" id="JAAGNN010000013">
    <property type="protein sequence ID" value="KAF4081688.1"/>
    <property type="molecule type" value="Genomic_DNA"/>
</dbReference>
<evidence type="ECO:0000256" key="1">
    <source>
        <dbReference type="SAM" id="MobiDB-lite"/>
    </source>
</evidence>
<feature type="compositionally biased region" description="Basic and acidic residues" evidence="1">
    <location>
        <begin position="60"/>
        <end position="82"/>
    </location>
</feature>
<feature type="region of interest" description="Disordered" evidence="1">
    <location>
        <begin position="14"/>
        <end position="107"/>
    </location>
</feature>
<protein>
    <submittedName>
        <fullName evidence="2">Uncharacterized protein</fullName>
    </submittedName>
</protein>
<comment type="caution">
    <text evidence="2">The sequence shown here is derived from an EMBL/GenBank/DDBJ whole genome shotgun (WGS) entry which is preliminary data.</text>
</comment>
<feature type="compositionally biased region" description="Basic and acidic residues" evidence="1">
    <location>
        <begin position="27"/>
        <end position="38"/>
    </location>
</feature>